<protein>
    <recommendedName>
        <fullName evidence="6">TVP38/TMEM64 family membrane protein</fullName>
    </recommendedName>
</protein>
<feature type="transmembrane region" description="Helical" evidence="6">
    <location>
        <begin position="175"/>
        <end position="195"/>
    </location>
</feature>
<organism evidence="8 9">
    <name type="scientific">Clostridium tetani</name>
    <dbReference type="NCBI Taxonomy" id="1513"/>
    <lineage>
        <taxon>Bacteria</taxon>
        <taxon>Bacillati</taxon>
        <taxon>Bacillota</taxon>
        <taxon>Clostridia</taxon>
        <taxon>Eubacteriales</taxon>
        <taxon>Clostridiaceae</taxon>
        <taxon>Clostridium</taxon>
    </lineage>
</organism>
<reference evidence="8 9" key="1">
    <citation type="submission" date="2018-06" db="EMBL/GenBank/DDBJ databases">
        <title>Genome conservation of Clostridium tetani.</title>
        <authorList>
            <person name="Bruggemann H."/>
            <person name="Popoff M.R."/>
        </authorList>
    </citation>
    <scope>NUCLEOTIDE SEQUENCE [LARGE SCALE GENOMIC DNA]</scope>
    <source>
        <strain evidence="8 9">63.05</strain>
    </source>
</reference>
<dbReference type="Pfam" id="PF09335">
    <property type="entry name" value="VTT_dom"/>
    <property type="match status" value="1"/>
</dbReference>
<keyword evidence="5 6" id="KW-0472">Membrane</keyword>
<evidence type="ECO:0000256" key="1">
    <source>
        <dbReference type="ARBA" id="ARBA00004651"/>
    </source>
</evidence>
<keyword evidence="2 6" id="KW-1003">Cell membrane</keyword>
<evidence type="ECO:0000256" key="6">
    <source>
        <dbReference type="RuleBase" id="RU366058"/>
    </source>
</evidence>
<comment type="similarity">
    <text evidence="6">Belongs to the TVP38/TMEM64 family.</text>
</comment>
<evidence type="ECO:0000256" key="5">
    <source>
        <dbReference type="ARBA" id="ARBA00023136"/>
    </source>
</evidence>
<name>A0ABY0ERT2_CLOTA</name>
<sequence length="241" mass="27274">MKNFKKDMRTWLKNNKNNIILSIIGIIFLYGAYEYYSQYFGVLKNPEEIKRIIMSYGHNSVIAFIALQVIQVVFFFIPGEIIQIAGGYIFDAFYGSLFSIIGITIGGGIVFSISRFFGKPFVEKIISKKHIKFFSKVLNSDKINYIVFILYLIPGIPKDVLAYICGISNVKFRDFLIYSSLGRLPGIVISTYFGQNISSKNIPVLVGVSIVTIILIVIGLVKGKSMINNLNKECKKNKKKF</sequence>
<feature type="transmembrane region" description="Helical" evidence="6">
    <location>
        <begin position="143"/>
        <end position="163"/>
    </location>
</feature>
<evidence type="ECO:0000313" key="9">
    <source>
        <dbReference type="Proteomes" id="UP000290273"/>
    </source>
</evidence>
<evidence type="ECO:0000256" key="3">
    <source>
        <dbReference type="ARBA" id="ARBA00022692"/>
    </source>
</evidence>
<feature type="transmembrane region" description="Helical" evidence="6">
    <location>
        <begin position="56"/>
        <end position="77"/>
    </location>
</feature>
<gene>
    <name evidence="8" type="ORF">DP131_02845</name>
</gene>
<keyword evidence="4 6" id="KW-1133">Transmembrane helix</keyword>
<feature type="transmembrane region" description="Helical" evidence="6">
    <location>
        <begin position="89"/>
        <end position="113"/>
    </location>
</feature>
<evidence type="ECO:0000313" key="8">
    <source>
        <dbReference type="EMBL" id="RXI58060.1"/>
    </source>
</evidence>
<dbReference type="PANTHER" id="PTHR12677">
    <property type="entry name" value="GOLGI APPARATUS MEMBRANE PROTEIN TVP38-RELATED"/>
    <property type="match status" value="1"/>
</dbReference>
<evidence type="ECO:0000256" key="2">
    <source>
        <dbReference type="ARBA" id="ARBA00022475"/>
    </source>
</evidence>
<proteinExistence type="inferred from homology"/>
<feature type="domain" description="VTT" evidence="7">
    <location>
        <begin position="77"/>
        <end position="195"/>
    </location>
</feature>
<dbReference type="Proteomes" id="UP000290273">
    <property type="component" value="Unassembled WGS sequence"/>
</dbReference>
<evidence type="ECO:0000256" key="4">
    <source>
        <dbReference type="ARBA" id="ARBA00022989"/>
    </source>
</evidence>
<feature type="transmembrane region" description="Helical" evidence="6">
    <location>
        <begin position="201"/>
        <end position="221"/>
    </location>
</feature>
<dbReference type="RefSeq" id="WP_039262023.1">
    <property type="nucleotide sequence ID" value="NZ_CASHSW010000027.1"/>
</dbReference>
<dbReference type="EMBL" id="QMAU01000015">
    <property type="protein sequence ID" value="RXI58060.1"/>
    <property type="molecule type" value="Genomic_DNA"/>
</dbReference>
<dbReference type="InterPro" id="IPR032816">
    <property type="entry name" value="VTT_dom"/>
</dbReference>
<comment type="caution">
    <text evidence="8">The sequence shown here is derived from an EMBL/GenBank/DDBJ whole genome shotgun (WGS) entry which is preliminary data.</text>
</comment>
<accession>A0ABY0ERT2</accession>
<evidence type="ECO:0000259" key="7">
    <source>
        <dbReference type="Pfam" id="PF09335"/>
    </source>
</evidence>
<feature type="transmembrane region" description="Helical" evidence="6">
    <location>
        <begin position="20"/>
        <end position="36"/>
    </location>
</feature>
<keyword evidence="3 6" id="KW-0812">Transmembrane</keyword>
<dbReference type="PANTHER" id="PTHR12677:SF59">
    <property type="entry name" value="GOLGI APPARATUS MEMBRANE PROTEIN TVP38-RELATED"/>
    <property type="match status" value="1"/>
</dbReference>
<comment type="subcellular location">
    <subcellularLocation>
        <location evidence="1 6">Cell membrane</location>
        <topology evidence="1 6">Multi-pass membrane protein</topology>
    </subcellularLocation>
</comment>
<dbReference type="InterPro" id="IPR015414">
    <property type="entry name" value="TMEM64"/>
</dbReference>